<gene>
    <name evidence="2" type="ORF">CHIRRI_LOCUS14556</name>
</gene>
<reference evidence="2" key="2">
    <citation type="submission" date="2022-10" db="EMBL/GenBank/DDBJ databases">
        <authorList>
            <consortium name="ENA_rothamsted_submissions"/>
            <consortium name="culmorum"/>
            <person name="King R."/>
        </authorList>
    </citation>
    <scope>NUCLEOTIDE SEQUENCE</scope>
</reference>
<keyword evidence="1" id="KW-0732">Signal</keyword>
<accession>A0A9N9WZD2</accession>
<dbReference type="AlphaFoldDB" id="A0A9N9WZD2"/>
<evidence type="ECO:0000313" key="3">
    <source>
        <dbReference type="Proteomes" id="UP001153620"/>
    </source>
</evidence>
<dbReference type="Proteomes" id="UP001153620">
    <property type="component" value="Chromosome 4"/>
</dbReference>
<dbReference type="EMBL" id="OU895880">
    <property type="protein sequence ID" value="CAG9811749.1"/>
    <property type="molecule type" value="Genomic_DNA"/>
</dbReference>
<protein>
    <submittedName>
        <fullName evidence="2">Uncharacterized protein</fullName>
    </submittedName>
</protein>
<sequence length="494" mass="55783">MKILILFVLLELVVVHGFYMQLMDRMFISNNFGRFLQQNDRSLLTTPPPACANLMTEYTGTEDISTEGVQAGLFESNPVYVGKAIVNGSYITITIHFSPTDGYCVYIKDKTCTKSFDFLKKVATYEYNWIPSQNGIGVYDAIDGIHAIGRIIKNSFTSIGSVQYEKGFEFVNETTHDVEFVTDGYDVLTCTVLSSTSYEPTEITTTPDHTTKFEPEYTTITETTTSYLTSIEPDYRCRYSHSPYTGSEDLSVQGIQGGHINTNPIYIGYVKIHGSMVNGPILIDPSGGYYMDNGFGNYTKDFYYFQKLVSYDYLWIESRNGRFEQNSVTGAFQVGKITKNGTDFVGSILNNLGLIYMNESSYSWYFQRDNYQVLSCLIPNVVYPTTAEPPPMPDYVPTQSCNHSWVDYTGQEDLSIDGVVAGHAGTFLTYIGLVNVSNSMLLGQIRHTAENNYCVDIGDIECTDKFKYLQKGQLYYTWKNTSDWNYYANIVISL</sequence>
<evidence type="ECO:0000256" key="1">
    <source>
        <dbReference type="SAM" id="SignalP"/>
    </source>
</evidence>
<name>A0A9N9WZD2_9DIPT</name>
<evidence type="ECO:0000313" key="2">
    <source>
        <dbReference type="EMBL" id="CAG9811749.1"/>
    </source>
</evidence>
<feature type="signal peptide" evidence="1">
    <location>
        <begin position="1"/>
        <end position="17"/>
    </location>
</feature>
<keyword evidence="3" id="KW-1185">Reference proteome</keyword>
<reference evidence="2" key="1">
    <citation type="submission" date="2022-01" db="EMBL/GenBank/DDBJ databases">
        <authorList>
            <person name="King R."/>
        </authorList>
    </citation>
    <scope>NUCLEOTIDE SEQUENCE</scope>
</reference>
<proteinExistence type="predicted"/>
<organism evidence="2 3">
    <name type="scientific">Chironomus riparius</name>
    <dbReference type="NCBI Taxonomy" id="315576"/>
    <lineage>
        <taxon>Eukaryota</taxon>
        <taxon>Metazoa</taxon>
        <taxon>Ecdysozoa</taxon>
        <taxon>Arthropoda</taxon>
        <taxon>Hexapoda</taxon>
        <taxon>Insecta</taxon>
        <taxon>Pterygota</taxon>
        <taxon>Neoptera</taxon>
        <taxon>Endopterygota</taxon>
        <taxon>Diptera</taxon>
        <taxon>Nematocera</taxon>
        <taxon>Chironomoidea</taxon>
        <taxon>Chironomidae</taxon>
        <taxon>Chironominae</taxon>
        <taxon>Chironomus</taxon>
    </lineage>
</organism>
<feature type="chain" id="PRO_5040185441" evidence="1">
    <location>
        <begin position="18"/>
        <end position="494"/>
    </location>
</feature>